<dbReference type="InterPro" id="IPR036864">
    <property type="entry name" value="Zn2-C6_fun-type_DNA-bd_sf"/>
</dbReference>
<dbReference type="HOGENOM" id="CLU_043976_0_0_1"/>
<dbReference type="Pfam" id="PF00172">
    <property type="entry name" value="Zn_clus"/>
    <property type="match status" value="1"/>
</dbReference>
<dbReference type="InterPro" id="IPR013700">
    <property type="entry name" value="AflR"/>
</dbReference>
<dbReference type="Proteomes" id="UP000016935">
    <property type="component" value="Unassembled WGS sequence"/>
</dbReference>
<dbReference type="SMART" id="SM00066">
    <property type="entry name" value="GAL4"/>
    <property type="match status" value="1"/>
</dbReference>
<feature type="domain" description="Zn(2)-C6 fungal-type" evidence="7">
    <location>
        <begin position="14"/>
        <end position="44"/>
    </location>
</feature>
<dbReference type="PANTHER" id="PTHR31069">
    <property type="entry name" value="OLEATE-ACTIVATED TRANSCRIPTION FACTOR 1-RELATED"/>
    <property type="match status" value="1"/>
</dbReference>
<dbReference type="OrthoDB" id="2328572at2759"/>
<dbReference type="EMBL" id="KB908703">
    <property type="protein sequence ID" value="EOA85513.1"/>
    <property type="molecule type" value="Genomic_DNA"/>
</dbReference>
<dbReference type="Pfam" id="PF08493">
    <property type="entry name" value="AflR"/>
    <property type="match status" value="1"/>
</dbReference>
<dbReference type="InterPro" id="IPR050675">
    <property type="entry name" value="OAF3"/>
</dbReference>
<evidence type="ECO:0000259" key="7">
    <source>
        <dbReference type="PROSITE" id="PS50048"/>
    </source>
</evidence>
<sequence>MQDTAPRQPKLRASCDQCGSAKLKCDRRRPSCGRCQQSYLQCVYGINRRTNKKSTYKNTEGATQRSSPEGMGELGPSQDNPQYDYGKQDVDSRLDMDSFLGPLIVPDNTTLDLAHICSTGAMPTIEQFSNLDIDVWDLTATFEKDCETTLLRTLTETKDVSERLHLSTTTSPPHSTSIHDCHRDACLVFESVSHLNVENVGEIQADVRPGATSRPQAPLDHVLRINRAACESLIRLLECPCAISPHLALLYASILSRVLIWYQDAIGCATSTPIIPLSTGKSPPTSLYTRYLSTSSSSSSMNNLADSAFAGHTLDSSESSGSSETCPSSKRNPSIPAWAQEVAPTRIFMGTFEIDDQYVQADMNKYMIASEITRASAVIDAFATRGGNSTDEACLVGEVDSLYRSLSAWLRMQLSKTVDLTKPNLGR</sequence>
<keyword evidence="1" id="KW-0479">Metal-binding</keyword>
<feature type="compositionally biased region" description="Polar residues" evidence="6">
    <location>
        <begin position="56"/>
        <end position="67"/>
    </location>
</feature>
<dbReference type="GO" id="GO:0008270">
    <property type="term" value="F:zinc ion binding"/>
    <property type="evidence" value="ECO:0007669"/>
    <property type="project" value="InterPro"/>
</dbReference>
<evidence type="ECO:0000313" key="8">
    <source>
        <dbReference type="EMBL" id="EOA85513.1"/>
    </source>
</evidence>
<dbReference type="SUPFAM" id="SSF57701">
    <property type="entry name" value="Zn2/Cys6 DNA-binding domain"/>
    <property type="match status" value="1"/>
</dbReference>
<dbReference type="PROSITE" id="PS50048">
    <property type="entry name" value="ZN2_CY6_FUNGAL_2"/>
    <property type="match status" value="1"/>
</dbReference>
<evidence type="ECO:0000256" key="3">
    <source>
        <dbReference type="ARBA" id="ARBA00023125"/>
    </source>
</evidence>
<organism evidence="8 9">
    <name type="scientific">Exserohilum turcicum (strain 28A)</name>
    <name type="common">Northern leaf blight fungus</name>
    <name type="synonym">Setosphaeria turcica</name>
    <dbReference type="NCBI Taxonomy" id="671987"/>
    <lineage>
        <taxon>Eukaryota</taxon>
        <taxon>Fungi</taxon>
        <taxon>Dikarya</taxon>
        <taxon>Ascomycota</taxon>
        <taxon>Pezizomycotina</taxon>
        <taxon>Dothideomycetes</taxon>
        <taxon>Pleosporomycetidae</taxon>
        <taxon>Pleosporales</taxon>
        <taxon>Pleosporineae</taxon>
        <taxon>Pleosporaceae</taxon>
        <taxon>Exserohilum</taxon>
    </lineage>
</organism>
<keyword evidence="2" id="KW-0805">Transcription regulation</keyword>
<keyword evidence="9" id="KW-1185">Reference proteome</keyword>
<evidence type="ECO:0000256" key="2">
    <source>
        <dbReference type="ARBA" id="ARBA00023015"/>
    </source>
</evidence>
<evidence type="ECO:0000256" key="4">
    <source>
        <dbReference type="ARBA" id="ARBA00023163"/>
    </source>
</evidence>
<dbReference type="PANTHER" id="PTHR31069:SF31">
    <property type="entry name" value="MONODICTYPHENONE CLUSTER TRANSCRIPTION FACTOR-RELATED"/>
    <property type="match status" value="1"/>
</dbReference>
<feature type="compositionally biased region" description="Low complexity" evidence="6">
    <location>
        <begin position="316"/>
        <end position="329"/>
    </location>
</feature>
<dbReference type="GO" id="GO:0000981">
    <property type="term" value="F:DNA-binding transcription factor activity, RNA polymerase II-specific"/>
    <property type="evidence" value="ECO:0007669"/>
    <property type="project" value="InterPro"/>
</dbReference>
<accession>R0JX50</accession>
<keyword evidence="3" id="KW-0238">DNA-binding</keyword>
<dbReference type="InterPro" id="IPR001138">
    <property type="entry name" value="Zn2Cys6_DnaBD"/>
</dbReference>
<dbReference type="Gene3D" id="4.10.240.10">
    <property type="entry name" value="Zn(2)-C6 fungal-type DNA-binding domain"/>
    <property type="match status" value="1"/>
</dbReference>
<dbReference type="GO" id="GO:0045122">
    <property type="term" value="P:aflatoxin biosynthetic process"/>
    <property type="evidence" value="ECO:0007669"/>
    <property type="project" value="InterPro"/>
</dbReference>
<dbReference type="GO" id="GO:0003677">
    <property type="term" value="F:DNA binding"/>
    <property type="evidence" value="ECO:0007669"/>
    <property type="project" value="UniProtKB-KW"/>
</dbReference>
<feature type="region of interest" description="Disordered" evidence="6">
    <location>
        <begin position="53"/>
        <end position="88"/>
    </location>
</feature>
<dbReference type="GO" id="GO:0005634">
    <property type="term" value="C:nucleus"/>
    <property type="evidence" value="ECO:0007669"/>
    <property type="project" value="InterPro"/>
</dbReference>
<dbReference type="RefSeq" id="XP_008027065.1">
    <property type="nucleotide sequence ID" value="XM_008028874.1"/>
</dbReference>
<reference evidence="8 9" key="2">
    <citation type="journal article" date="2013" name="PLoS Genet.">
        <title>Comparative genome structure, secondary metabolite, and effector coding capacity across Cochliobolus pathogens.</title>
        <authorList>
            <person name="Condon B.J."/>
            <person name="Leng Y."/>
            <person name="Wu D."/>
            <person name="Bushley K.E."/>
            <person name="Ohm R.A."/>
            <person name="Otillar R."/>
            <person name="Martin J."/>
            <person name="Schackwitz W."/>
            <person name="Grimwood J."/>
            <person name="MohdZainudin N."/>
            <person name="Xue C."/>
            <person name="Wang R."/>
            <person name="Manning V.A."/>
            <person name="Dhillon B."/>
            <person name="Tu Z.J."/>
            <person name="Steffenson B.J."/>
            <person name="Salamov A."/>
            <person name="Sun H."/>
            <person name="Lowry S."/>
            <person name="LaButti K."/>
            <person name="Han J."/>
            <person name="Copeland A."/>
            <person name="Lindquist E."/>
            <person name="Barry K."/>
            <person name="Schmutz J."/>
            <person name="Baker S.E."/>
            <person name="Ciuffetti L.M."/>
            <person name="Grigoriev I.V."/>
            <person name="Zhong S."/>
            <person name="Turgeon B.G."/>
        </authorList>
    </citation>
    <scope>NUCLEOTIDE SEQUENCE [LARGE SCALE GENOMIC DNA]</scope>
    <source>
        <strain evidence="9">28A</strain>
    </source>
</reference>
<dbReference type="GeneID" id="19403687"/>
<reference evidence="8 9" key="1">
    <citation type="journal article" date="2012" name="PLoS Pathog.">
        <title>Diverse lifestyles and strategies of plant pathogenesis encoded in the genomes of eighteen Dothideomycetes fungi.</title>
        <authorList>
            <person name="Ohm R.A."/>
            <person name="Feau N."/>
            <person name="Henrissat B."/>
            <person name="Schoch C.L."/>
            <person name="Horwitz B.A."/>
            <person name="Barry K.W."/>
            <person name="Condon B.J."/>
            <person name="Copeland A.C."/>
            <person name="Dhillon B."/>
            <person name="Glaser F."/>
            <person name="Hesse C.N."/>
            <person name="Kosti I."/>
            <person name="LaButti K."/>
            <person name="Lindquist E.A."/>
            <person name="Lucas S."/>
            <person name="Salamov A.A."/>
            <person name="Bradshaw R.E."/>
            <person name="Ciuffetti L."/>
            <person name="Hamelin R.C."/>
            <person name="Kema G.H.J."/>
            <person name="Lawrence C."/>
            <person name="Scott J.A."/>
            <person name="Spatafora J.W."/>
            <person name="Turgeon B.G."/>
            <person name="de Wit P.J.G.M."/>
            <person name="Zhong S."/>
            <person name="Goodwin S.B."/>
            <person name="Grigoriev I.V."/>
        </authorList>
    </citation>
    <scope>NUCLEOTIDE SEQUENCE [LARGE SCALE GENOMIC DNA]</scope>
    <source>
        <strain evidence="9">28A</strain>
    </source>
</reference>
<feature type="region of interest" description="Disordered" evidence="6">
    <location>
        <begin position="315"/>
        <end position="334"/>
    </location>
</feature>
<keyword evidence="4" id="KW-0804">Transcription</keyword>
<evidence type="ECO:0000256" key="6">
    <source>
        <dbReference type="SAM" id="MobiDB-lite"/>
    </source>
</evidence>
<protein>
    <recommendedName>
        <fullName evidence="7">Zn(2)-C6 fungal-type domain-containing protein</fullName>
    </recommendedName>
</protein>
<dbReference type="CDD" id="cd00067">
    <property type="entry name" value="GAL4"/>
    <property type="match status" value="1"/>
</dbReference>
<name>R0JX50_EXST2</name>
<gene>
    <name evidence="8" type="ORF">SETTUDRAFT_32712</name>
</gene>
<evidence type="ECO:0000256" key="5">
    <source>
        <dbReference type="ARBA" id="ARBA00023242"/>
    </source>
</evidence>
<evidence type="ECO:0000256" key="1">
    <source>
        <dbReference type="ARBA" id="ARBA00022723"/>
    </source>
</evidence>
<dbReference type="PRINTS" id="PR00755">
    <property type="entry name" value="AFLATOXINBRP"/>
</dbReference>
<evidence type="ECO:0000313" key="9">
    <source>
        <dbReference type="Proteomes" id="UP000016935"/>
    </source>
</evidence>
<dbReference type="AlphaFoldDB" id="R0JX50"/>
<keyword evidence="5" id="KW-0539">Nucleus</keyword>
<proteinExistence type="predicted"/>